<dbReference type="InterPro" id="IPR007345">
    <property type="entry name" value="Polysacch_pyruvyl_Trfase"/>
</dbReference>
<dbReference type="RefSeq" id="WP_151921231.1">
    <property type="nucleotide sequence ID" value="NZ_CP103098.1"/>
</dbReference>
<evidence type="ECO:0000313" key="3">
    <source>
        <dbReference type="Proteomes" id="UP000487596"/>
    </source>
</evidence>
<protein>
    <submittedName>
        <fullName evidence="2">Polysaccharide pyruvyl transferase family protein</fullName>
    </submittedName>
</protein>
<organism evidence="2 3">
    <name type="scientific">Bacteroides xylanisolvens</name>
    <dbReference type="NCBI Taxonomy" id="371601"/>
    <lineage>
        <taxon>Bacteria</taxon>
        <taxon>Pseudomonadati</taxon>
        <taxon>Bacteroidota</taxon>
        <taxon>Bacteroidia</taxon>
        <taxon>Bacteroidales</taxon>
        <taxon>Bacteroidaceae</taxon>
        <taxon>Bacteroides</taxon>
    </lineage>
</organism>
<comment type="caution">
    <text evidence="2">The sequence shown here is derived from an EMBL/GenBank/DDBJ whole genome shotgun (WGS) entry which is preliminary data.</text>
</comment>
<name>A0A6A2RW26_9BACE</name>
<evidence type="ECO:0000313" key="2">
    <source>
        <dbReference type="EMBL" id="KAB6138560.1"/>
    </source>
</evidence>
<evidence type="ECO:0000259" key="1">
    <source>
        <dbReference type="Pfam" id="PF04230"/>
    </source>
</evidence>
<feature type="domain" description="Polysaccharide pyruvyl transferase" evidence="1">
    <location>
        <begin position="13"/>
        <end position="315"/>
    </location>
</feature>
<sequence length="371" mass="43045">MKVGIITFHASHNYGSMLQAYALQQTVLRLGHECEIINLRTSIQKRYYLPFLLQPGKRKKAKAIIHPILAIDDVRKYWKFEKFLKDKYILSPRTYSTAEALKEDCLDYDFFISGSDQIWNTICIDFMTSYFLDFVKTGKRIAYAPSMGGVPHISIDEKFFPFIRENIKKYDAISVREEATLARIKEIMGDSDDLDISIAADPTLLLDRKDWLDFIGEKAIIDDDYILLYTPWYANWMMKPVYERAIELARQHNLKVVCTLPDATNLYGRIKGFKYYTAVGPLEFLNLMRHARYVVSASFHAVVFSILFDKPFYAYDGMKDGRISNLLKIAGLEKYAEETECLLPEFDGEEARKRLAPYINRSVLFLKNALK</sequence>
<dbReference type="EMBL" id="WDEH01000015">
    <property type="protein sequence ID" value="KAB6138560.1"/>
    <property type="molecule type" value="Genomic_DNA"/>
</dbReference>
<dbReference type="GO" id="GO:0016740">
    <property type="term" value="F:transferase activity"/>
    <property type="evidence" value="ECO:0007669"/>
    <property type="project" value="UniProtKB-KW"/>
</dbReference>
<dbReference type="AlphaFoldDB" id="A0A6A2RW26"/>
<reference evidence="2 3" key="1">
    <citation type="journal article" date="2019" name="Nat. Med.">
        <title>A library of human gut bacterial isolates paired with longitudinal multiomics data enables mechanistic microbiome research.</title>
        <authorList>
            <person name="Poyet M."/>
            <person name="Groussin M."/>
            <person name="Gibbons S.M."/>
            <person name="Avila-Pacheco J."/>
            <person name="Jiang X."/>
            <person name="Kearney S.M."/>
            <person name="Perrotta A.R."/>
            <person name="Berdy B."/>
            <person name="Zhao S."/>
            <person name="Lieberman T.D."/>
            <person name="Swanson P.K."/>
            <person name="Smith M."/>
            <person name="Roesemann S."/>
            <person name="Alexander J.E."/>
            <person name="Rich S.A."/>
            <person name="Livny J."/>
            <person name="Vlamakis H."/>
            <person name="Clish C."/>
            <person name="Bullock K."/>
            <person name="Deik A."/>
            <person name="Scott J."/>
            <person name="Pierce K.A."/>
            <person name="Xavier R.J."/>
            <person name="Alm E.J."/>
        </authorList>
    </citation>
    <scope>NUCLEOTIDE SEQUENCE [LARGE SCALE GENOMIC DNA]</scope>
    <source>
        <strain evidence="2 3">BIOML-A62</strain>
    </source>
</reference>
<proteinExistence type="predicted"/>
<dbReference type="Proteomes" id="UP000487596">
    <property type="component" value="Unassembled WGS sequence"/>
</dbReference>
<gene>
    <name evidence="2" type="ORF">GA424_10725</name>
</gene>
<keyword evidence="2" id="KW-0808">Transferase</keyword>
<dbReference type="Pfam" id="PF04230">
    <property type="entry name" value="PS_pyruv_trans"/>
    <property type="match status" value="1"/>
</dbReference>
<accession>A0A6A2RW26</accession>